<comment type="caution">
    <text evidence="2">The sequence shown here is derived from an EMBL/GenBank/DDBJ whole genome shotgun (WGS) entry which is preliminary data.</text>
</comment>
<evidence type="ECO:0000313" key="2">
    <source>
        <dbReference type="EMBL" id="KAL3078654.1"/>
    </source>
</evidence>
<dbReference type="EMBL" id="JBICBT010001200">
    <property type="protein sequence ID" value="KAL3078654.1"/>
    <property type="molecule type" value="Genomic_DNA"/>
</dbReference>
<organism evidence="2 3">
    <name type="scientific">Heterodera trifolii</name>
    <dbReference type="NCBI Taxonomy" id="157864"/>
    <lineage>
        <taxon>Eukaryota</taxon>
        <taxon>Metazoa</taxon>
        <taxon>Ecdysozoa</taxon>
        <taxon>Nematoda</taxon>
        <taxon>Chromadorea</taxon>
        <taxon>Rhabditida</taxon>
        <taxon>Tylenchina</taxon>
        <taxon>Tylenchomorpha</taxon>
        <taxon>Tylenchoidea</taxon>
        <taxon>Heteroderidae</taxon>
        <taxon>Heteroderinae</taxon>
        <taxon>Heterodera</taxon>
    </lineage>
</organism>
<keyword evidence="1" id="KW-0812">Transmembrane</keyword>
<keyword evidence="1" id="KW-0472">Membrane</keyword>
<dbReference type="AlphaFoldDB" id="A0ABD2IEV0"/>
<keyword evidence="3" id="KW-1185">Reference proteome</keyword>
<feature type="transmembrane region" description="Helical" evidence="1">
    <location>
        <begin position="26"/>
        <end position="45"/>
    </location>
</feature>
<evidence type="ECO:0000256" key="1">
    <source>
        <dbReference type="SAM" id="Phobius"/>
    </source>
</evidence>
<protein>
    <submittedName>
        <fullName evidence="2">Uncharacterized protein</fullName>
    </submittedName>
</protein>
<gene>
    <name evidence="2" type="ORF">niasHT_033013</name>
</gene>
<keyword evidence="1" id="KW-1133">Transmembrane helix</keyword>
<reference evidence="2 3" key="1">
    <citation type="submission" date="2024-10" db="EMBL/GenBank/DDBJ databases">
        <authorList>
            <person name="Kim D."/>
        </authorList>
    </citation>
    <scope>NUCLEOTIDE SEQUENCE [LARGE SCALE GENOMIC DNA]</scope>
    <source>
        <strain evidence="2">BH-2024</strain>
    </source>
</reference>
<dbReference type="Proteomes" id="UP001620626">
    <property type="component" value="Unassembled WGS sequence"/>
</dbReference>
<proteinExistence type="predicted"/>
<accession>A0ABD2IEV0</accession>
<name>A0ABD2IEV0_9BILA</name>
<evidence type="ECO:0000313" key="3">
    <source>
        <dbReference type="Proteomes" id="UP001620626"/>
    </source>
</evidence>
<sequence>MQHKQSKQHTAQQQQQQVAPDCSRNLVGLLLGVLGGGVRCFYFYFCAPMNMCVVSVARDSEAAKNEFFYCCYCLLVVFVLRSRTDISASGVDDQMRSDGAALTATKNCHTHSPCYANKPKANRQ</sequence>